<comment type="caution">
    <text evidence="1">The sequence shown here is derived from an EMBL/GenBank/DDBJ whole genome shotgun (WGS) entry which is preliminary data.</text>
</comment>
<proteinExistence type="predicted"/>
<accession>A0ACC7P0M0</accession>
<keyword evidence="1" id="KW-0547">Nucleotide-binding</keyword>
<evidence type="ECO:0000313" key="2">
    <source>
        <dbReference type="Proteomes" id="UP001631969"/>
    </source>
</evidence>
<protein>
    <submittedName>
        <fullName evidence="1">ATP-binding cassette domain-containing protein</fullName>
    </submittedName>
</protein>
<dbReference type="EMBL" id="JBJURJ010000010">
    <property type="protein sequence ID" value="MFM9329861.1"/>
    <property type="molecule type" value="Genomic_DNA"/>
</dbReference>
<reference evidence="1" key="1">
    <citation type="submission" date="2024-12" db="EMBL/GenBank/DDBJ databases">
        <authorList>
            <person name="Wu N."/>
        </authorList>
    </citation>
    <scope>NUCLEOTIDE SEQUENCE</scope>
    <source>
        <strain evidence="1">P15</strain>
    </source>
</reference>
<organism evidence="1 2">
    <name type="scientific">Paenibacillus mesotrionivorans</name>
    <dbReference type="NCBI Taxonomy" id="3160968"/>
    <lineage>
        <taxon>Bacteria</taxon>
        <taxon>Bacillati</taxon>
        <taxon>Bacillota</taxon>
        <taxon>Bacilli</taxon>
        <taxon>Bacillales</taxon>
        <taxon>Paenibacillaceae</taxon>
        <taxon>Paenibacillus</taxon>
    </lineage>
</organism>
<keyword evidence="2" id="KW-1185">Reference proteome</keyword>
<sequence length="310" mass="33454">MLELIEISKTYGSYTAVDRLSLKVVPGEALGLLGPNGAGKSTLVSMIAGILAPTSGRIRIAGQELTRHTKELKAKIGIVPQDIALYEALTARDNLEFFGSLYGLSGPLLKERVREALDIVSLTDRQNEDVSSFSGGMKRRVNIAASLIHHPSLLILDEPTVGIDPQSRHQILETVKRLNREQGVTVIYTSHYMEEVEQLCSRIAVVDHGRLAAEGTKQAIQARLGLPHLLTVGLAECGPAERELAAALPGVRSAELREGRLALLLAPSETAAADTLEALARKGLKPTRFSFEEASLEQIFLNITGGAPRD</sequence>
<name>A0ACC7P0M0_9BACL</name>
<dbReference type="Proteomes" id="UP001631969">
    <property type="component" value="Unassembled WGS sequence"/>
</dbReference>
<keyword evidence="1" id="KW-0067">ATP-binding</keyword>
<evidence type="ECO:0000313" key="1">
    <source>
        <dbReference type="EMBL" id="MFM9329861.1"/>
    </source>
</evidence>
<gene>
    <name evidence="1" type="ORF">ACI1P1_16320</name>
</gene>